<evidence type="ECO:0000313" key="1">
    <source>
        <dbReference type="EMBL" id="KNE19677.1"/>
    </source>
</evidence>
<dbReference type="AlphaFoldDB" id="A0A0L0QM54"/>
<organism evidence="1 2">
    <name type="scientific">Virgibacillus pantothenticus</name>
    <dbReference type="NCBI Taxonomy" id="1473"/>
    <lineage>
        <taxon>Bacteria</taxon>
        <taxon>Bacillati</taxon>
        <taxon>Bacillota</taxon>
        <taxon>Bacilli</taxon>
        <taxon>Bacillales</taxon>
        <taxon>Bacillaceae</taxon>
        <taxon>Virgibacillus</taxon>
    </lineage>
</organism>
<evidence type="ECO:0000313" key="2">
    <source>
        <dbReference type="Proteomes" id="UP000036780"/>
    </source>
</evidence>
<protein>
    <submittedName>
        <fullName evidence="1">Uncharacterized protein</fullName>
    </submittedName>
</protein>
<dbReference type="Proteomes" id="UP000036780">
    <property type="component" value="Unassembled WGS sequence"/>
</dbReference>
<dbReference type="Pfam" id="PF12640">
    <property type="entry name" value="UPF0489"/>
    <property type="match status" value="1"/>
</dbReference>
<dbReference type="GeneID" id="66871283"/>
<dbReference type="PATRIC" id="fig|1473.5.peg.1553"/>
<dbReference type="EMBL" id="LGTO01000007">
    <property type="protein sequence ID" value="KNE19677.1"/>
    <property type="molecule type" value="Genomic_DNA"/>
</dbReference>
<reference evidence="2" key="1">
    <citation type="submission" date="2015-07" db="EMBL/GenBank/DDBJ databases">
        <title>Fjat-10053 dsm26.</title>
        <authorList>
            <person name="Liu B."/>
            <person name="Wang J."/>
            <person name="Zhu Y."/>
            <person name="Liu G."/>
            <person name="Chen Q."/>
            <person name="Chen Z."/>
            <person name="Lan J."/>
            <person name="Che J."/>
            <person name="Ge C."/>
            <person name="Shi H."/>
            <person name="Pan Z."/>
            <person name="Liu X."/>
        </authorList>
    </citation>
    <scope>NUCLEOTIDE SEQUENCE [LARGE SCALE GENOMIC DNA]</scope>
    <source>
        <strain evidence="2">DSM 26</strain>
    </source>
</reference>
<name>A0A0L0QM54_VIRPA</name>
<proteinExistence type="predicted"/>
<gene>
    <name evidence="1" type="ORF">AFK71_14575</name>
</gene>
<keyword evidence="2" id="KW-1185">Reference proteome</keyword>
<accession>A0A0L0QM54</accession>
<sequence length="261" mass="30732">MNCWMKDHEWRKKVPNQNIYLMRDHNYAFSAWEIARMKAILKPYAIMIHVDSHLDDVSDAIDVPGVLGDIQSFDKAIQLAKKFDYGTGESPNHVYMWIDSFIWPSVVRNTIGDIIYVCDENKKELNENSIRDCINRDTPTDNHHSKIILENLMEQNKSIRRFHSLEEFQSGKGELLLEDTNRSLILDLDLDYFVKSYNTYQELYDREQITNNLEYLKRLADWDVITVALSPEYCGGEEHCKYLLDLFASTFNIEMNELLSW</sequence>
<dbReference type="RefSeq" id="WP_050352224.1">
    <property type="nucleotide sequence ID" value="NZ_BOSN01000001.1"/>
</dbReference>
<comment type="caution">
    <text evidence="1">The sequence shown here is derived from an EMBL/GenBank/DDBJ whole genome shotgun (WGS) entry which is preliminary data.</text>
</comment>
<dbReference type="InterPro" id="IPR024131">
    <property type="entry name" value="UPF0489"/>
</dbReference>